<reference evidence="2 3" key="1">
    <citation type="submission" date="2024-11" db="EMBL/GenBank/DDBJ databases">
        <title>Chromosome-level genome assembly of the freshwater bivalve Anodonta woodiana.</title>
        <authorList>
            <person name="Chen X."/>
        </authorList>
    </citation>
    <scope>NUCLEOTIDE SEQUENCE [LARGE SCALE GENOMIC DNA]</scope>
    <source>
        <strain evidence="2">MN2024</strain>
        <tissue evidence="2">Gills</tissue>
    </source>
</reference>
<sequence>ICSAGFFINTSGSCQACPVGTYQSSSGQTTCISCQTGTITLQAGATNFTQC</sequence>
<gene>
    <name evidence="2" type="ORF">ACJMK2_034807</name>
</gene>
<dbReference type="Pfam" id="PF07699">
    <property type="entry name" value="Ephrin_rec_like"/>
    <property type="match status" value="1"/>
</dbReference>
<organism evidence="2 3">
    <name type="scientific">Sinanodonta woodiana</name>
    <name type="common">Chinese pond mussel</name>
    <name type="synonym">Anodonta woodiana</name>
    <dbReference type="NCBI Taxonomy" id="1069815"/>
    <lineage>
        <taxon>Eukaryota</taxon>
        <taxon>Metazoa</taxon>
        <taxon>Spiralia</taxon>
        <taxon>Lophotrochozoa</taxon>
        <taxon>Mollusca</taxon>
        <taxon>Bivalvia</taxon>
        <taxon>Autobranchia</taxon>
        <taxon>Heteroconchia</taxon>
        <taxon>Palaeoheterodonta</taxon>
        <taxon>Unionida</taxon>
        <taxon>Unionoidea</taxon>
        <taxon>Unionidae</taxon>
        <taxon>Unioninae</taxon>
        <taxon>Sinanodonta</taxon>
    </lineage>
</organism>
<name>A0ABD3WSU4_SINWO</name>
<dbReference type="InterPro" id="IPR009030">
    <property type="entry name" value="Growth_fac_rcpt_cys_sf"/>
</dbReference>
<dbReference type="SMART" id="SM01411">
    <property type="entry name" value="Ephrin_rec_like"/>
    <property type="match status" value="1"/>
</dbReference>
<dbReference type="Gene3D" id="2.10.50.10">
    <property type="entry name" value="Tumor Necrosis Factor Receptor, subunit A, domain 2"/>
    <property type="match status" value="1"/>
</dbReference>
<proteinExistence type="predicted"/>
<feature type="non-terminal residue" evidence="2">
    <location>
        <position position="51"/>
    </location>
</feature>
<dbReference type="Proteomes" id="UP001634394">
    <property type="component" value="Unassembled WGS sequence"/>
</dbReference>
<comment type="caution">
    <text evidence="2">The sequence shown here is derived from an EMBL/GenBank/DDBJ whole genome shotgun (WGS) entry which is preliminary data.</text>
</comment>
<evidence type="ECO:0000313" key="3">
    <source>
        <dbReference type="Proteomes" id="UP001634394"/>
    </source>
</evidence>
<evidence type="ECO:0000259" key="1">
    <source>
        <dbReference type="Pfam" id="PF07699"/>
    </source>
</evidence>
<feature type="non-terminal residue" evidence="2">
    <location>
        <position position="1"/>
    </location>
</feature>
<dbReference type="InterPro" id="IPR011641">
    <property type="entry name" value="Tyr-kin_ephrin_A/B_rcpt-like"/>
</dbReference>
<feature type="domain" description="Tyrosine-protein kinase ephrin type A/B receptor-like" evidence="1">
    <location>
        <begin position="6"/>
        <end position="51"/>
    </location>
</feature>
<accession>A0ABD3WSU4</accession>
<dbReference type="AlphaFoldDB" id="A0ABD3WSU4"/>
<protein>
    <recommendedName>
        <fullName evidence="1">Tyrosine-protein kinase ephrin type A/B receptor-like domain-containing protein</fullName>
    </recommendedName>
</protein>
<dbReference type="SUPFAM" id="SSF57184">
    <property type="entry name" value="Growth factor receptor domain"/>
    <property type="match status" value="1"/>
</dbReference>
<evidence type="ECO:0000313" key="2">
    <source>
        <dbReference type="EMBL" id="KAL3877052.1"/>
    </source>
</evidence>
<keyword evidence="3" id="KW-1185">Reference proteome</keyword>
<dbReference type="EMBL" id="JBJQND010000005">
    <property type="protein sequence ID" value="KAL3877052.1"/>
    <property type="molecule type" value="Genomic_DNA"/>
</dbReference>